<dbReference type="GO" id="GO:0016706">
    <property type="term" value="F:2-oxoglutarate-dependent dioxygenase activity"/>
    <property type="evidence" value="ECO:0007669"/>
    <property type="project" value="TreeGrafter"/>
</dbReference>
<dbReference type="EMBL" id="QUQM01000001">
    <property type="protein sequence ID" value="KAA8649553.1"/>
    <property type="molecule type" value="Genomic_DNA"/>
</dbReference>
<evidence type="ECO:0000259" key="7">
    <source>
        <dbReference type="Pfam" id="PF02668"/>
    </source>
</evidence>
<sequence length="354" mass="40173">MGSIDTPRNYHKEPLKLSGVLSQFEQFDPTPVIGTEFPTAKLVEWMRAPNADELIRDLAITVSRRGVVFFRAQDDLTPELQKELAHKMGVLSGKPATSYLHIHPINNSRRGTQSDDYITVIGDNQTKAYGGKGGFFLDNNAGKLQSGRLEWHSDITFEQVPCDYAVLRMEKFPSTGGDTMWASGYELYDRISEPYRRFLESLTATCSQNHFHEVARREGLELFDGPRGAPENVGTGLTSVHPVVRTNPVTGWKNIFPVGVHVERINGLSDMESSHLKNWFLQMIMENHDMQVRYRWTNPNDVAIWDNRCVFHAATRDHEGGRLGYRATGLGERPYFDPESLSRREAFALTGERR</sequence>
<dbReference type="PANTHER" id="PTHR30468">
    <property type="entry name" value="ALPHA-KETOGLUTARATE-DEPENDENT SULFONATE DIOXYGENASE"/>
    <property type="match status" value="1"/>
</dbReference>
<evidence type="ECO:0000313" key="9">
    <source>
        <dbReference type="Proteomes" id="UP000324241"/>
    </source>
</evidence>
<evidence type="ECO:0000313" key="8">
    <source>
        <dbReference type="EMBL" id="KAA8649553.1"/>
    </source>
</evidence>
<evidence type="ECO:0000256" key="2">
    <source>
        <dbReference type="ARBA" id="ARBA00005896"/>
    </source>
</evidence>
<dbReference type="VEuPathDB" id="FungiDB:EYZ11_006613"/>
<proteinExistence type="inferred from homology"/>
<gene>
    <name evidence="8" type="ORF">ATNIH1004_002224</name>
</gene>
<evidence type="ECO:0000256" key="1">
    <source>
        <dbReference type="ARBA" id="ARBA00001954"/>
    </source>
</evidence>
<dbReference type="GeneID" id="54324926"/>
<dbReference type="PANTHER" id="PTHR30468:SF10">
    <property type="entry name" value="TAUD_TFDA-LIKE DOMAIN-CONTAINING PROTEIN"/>
    <property type="match status" value="1"/>
</dbReference>
<dbReference type="InterPro" id="IPR051323">
    <property type="entry name" value="AtsK-like"/>
</dbReference>
<feature type="domain" description="TauD/TfdA-like" evidence="7">
    <location>
        <begin position="29"/>
        <end position="328"/>
    </location>
</feature>
<keyword evidence="5" id="KW-0560">Oxidoreductase</keyword>
<accession>A0A5M9MXB6</accession>
<dbReference type="SUPFAM" id="SSF51197">
    <property type="entry name" value="Clavaminate synthase-like"/>
    <property type="match status" value="1"/>
</dbReference>
<dbReference type="Gene3D" id="3.60.130.10">
    <property type="entry name" value="Clavaminate synthase-like"/>
    <property type="match status" value="1"/>
</dbReference>
<dbReference type="VEuPathDB" id="FungiDB:EYZ11_006623"/>
<dbReference type="InterPro" id="IPR003819">
    <property type="entry name" value="TauD/TfdA-like"/>
</dbReference>
<dbReference type="AlphaFoldDB" id="A0A5M9MXB6"/>
<evidence type="ECO:0000256" key="3">
    <source>
        <dbReference type="ARBA" id="ARBA00022723"/>
    </source>
</evidence>
<dbReference type="Pfam" id="PF02668">
    <property type="entry name" value="TauD"/>
    <property type="match status" value="1"/>
</dbReference>
<keyword evidence="4" id="KW-0223">Dioxygenase</keyword>
<evidence type="ECO:0000256" key="4">
    <source>
        <dbReference type="ARBA" id="ARBA00022964"/>
    </source>
</evidence>
<reference evidence="8 9" key="1">
    <citation type="submission" date="2019-08" db="EMBL/GenBank/DDBJ databases">
        <title>The genome sequence of a newly discovered highly antifungal drug resistant Aspergillus species, Aspergillus tanneri NIH 1004.</title>
        <authorList>
            <person name="Mounaud S."/>
            <person name="Singh I."/>
            <person name="Joardar V."/>
            <person name="Pakala S."/>
            <person name="Pakala S."/>
            <person name="Venepally P."/>
            <person name="Chung J.K."/>
            <person name="Losada L."/>
            <person name="Nierman W.C."/>
        </authorList>
    </citation>
    <scope>NUCLEOTIDE SEQUENCE [LARGE SCALE GENOMIC DNA]</scope>
    <source>
        <strain evidence="8 9">NIH1004</strain>
    </source>
</reference>
<protein>
    <recommendedName>
        <fullName evidence="7">TauD/TfdA-like domain-containing protein</fullName>
    </recommendedName>
</protein>
<dbReference type="RefSeq" id="XP_033428914.1">
    <property type="nucleotide sequence ID" value="XM_033566919.1"/>
</dbReference>
<comment type="caution">
    <text evidence="8">The sequence shown here is derived from an EMBL/GenBank/DDBJ whole genome shotgun (WGS) entry which is preliminary data.</text>
</comment>
<keyword evidence="3" id="KW-0479">Metal-binding</keyword>
<name>A0A5M9MXB6_9EURO</name>
<comment type="cofactor">
    <cofactor evidence="1">
        <name>Fe(2+)</name>
        <dbReference type="ChEBI" id="CHEBI:29033"/>
    </cofactor>
</comment>
<dbReference type="GO" id="GO:0005737">
    <property type="term" value="C:cytoplasm"/>
    <property type="evidence" value="ECO:0007669"/>
    <property type="project" value="TreeGrafter"/>
</dbReference>
<dbReference type="Proteomes" id="UP000324241">
    <property type="component" value="Unassembled WGS sequence"/>
</dbReference>
<keyword evidence="6" id="KW-0408">Iron</keyword>
<comment type="similarity">
    <text evidence="2">Belongs to the TfdA dioxygenase family.</text>
</comment>
<dbReference type="GO" id="GO:0046872">
    <property type="term" value="F:metal ion binding"/>
    <property type="evidence" value="ECO:0007669"/>
    <property type="project" value="UniProtKB-KW"/>
</dbReference>
<dbReference type="OrthoDB" id="10257314at2759"/>
<evidence type="ECO:0000256" key="5">
    <source>
        <dbReference type="ARBA" id="ARBA00023002"/>
    </source>
</evidence>
<organism evidence="8 9">
    <name type="scientific">Aspergillus tanneri</name>
    <dbReference type="NCBI Taxonomy" id="1220188"/>
    <lineage>
        <taxon>Eukaryota</taxon>
        <taxon>Fungi</taxon>
        <taxon>Dikarya</taxon>
        <taxon>Ascomycota</taxon>
        <taxon>Pezizomycotina</taxon>
        <taxon>Eurotiomycetes</taxon>
        <taxon>Eurotiomycetidae</taxon>
        <taxon>Eurotiales</taxon>
        <taxon>Aspergillaceae</taxon>
        <taxon>Aspergillus</taxon>
        <taxon>Aspergillus subgen. Circumdati</taxon>
    </lineage>
</organism>
<dbReference type="InterPro" id="IPR042098">
    <property type="entry name" value="TauD-like_sf"/>
</dbReference>
<evidence type="ECO:0000256" key="6">
    <source>
        <dbReference type="ARBA" id="ARBA00023004"/>
    </source>
</evidence>